<keyword evidence="4" id="KW-1185">Reference proteome</keyword>
<feature type="compositionally biased region" description="Acidic residues" evidence="1">
    <location>
        <begin position="305"/>
        <end position="328"/>
    </location>
</feature>
<protein>
    <submittedName>
        <fullName evidence="3">Uncharacterized protein</fullName>
    </submittedName>
</protein>
<dbReference type="AlphaFoldDB" id="A0ABD0Y0M8"/>
<feature type="signal peptide" evidence="2">
    <location>
        <begin position="1"/>
        <end position="16"/>
    </location>
</feature>
<gene>
    <name evidence="3" type="ORF">AAG570_004367</name>
</gene>
<proteinExistence type="predicted"/>
<comment type="caution">
    <text evidence="3">The sequence shown here is derived from an EMBL/GenBank/DDBJ whole genome shotgun (WGS) entry which is preliminary data.</text>
</comment>
<evidence type="ECO:0000256" key="2">
    <source>
        <dbReference type="SAM" id="SignalP"/>
    </source>
</evidence>
<dbReference type="EMBL" id="JBFDAA010000016">
    <property type="protein sequence ID" value="KAL1117039.1"/>
    <property type="molecule type" value="Genomic_DNA"/>
</dbReference>
<feature type="compositionally biased region" description="Basic and acidic residues" evidence="1">
    <location>
        <begin position="277"/>
        <end position="286"/>
    </location>
</feature>
<keyword evidence="2" id="KW-0732">Signal</keyword>
<feature type="compositionally biased region" description="Basic and acidic residues" evidence="1">
    <location>
        <begin position="348"/>
        <end position="375"/>
    </location>
</feature>
<feature type="compositionally biased region" description="Basic and acidic residues" evidence="1">
    <location>
        <begin position="214"/>
        <end position="243"/>
    </location>
</feature>
<feature type="compositionally biased region" description="Basic and acidic residues" evidence="1">
    <location>
        <begin position="155"/>
        <end position="196"/>
    </location>
</feature>
<feature type="chain" id="PRO_5044892097" evidence="2">
    <location>
        <begin position="17"/>
        <end position="408"/>
    </location>
</feature>
<evidence type="ECO:0000313" key="4">
    <source>
        <dbReference type="Proteomes" id="UP001558652"/>
    </source>
</evidence>
<feature type="region of interest" description="Disordered" evidence="1">
    <location>
        <begin position="104"/>
        <end position="408"/>
    </location>
</feature>
<reference evidence="3 4" key="1">
    <citation type="submission" date="2024-07" db="EMBL/GenBank/DDBJ databases">
        <title>Chromosome-level genome assembly of the water stick insect Ranatra chinensis (Heteroptera: Nepidae).</title>
        <authorList>
            <person name="Liu X."/>
        </authorList>
    </citation>
    <scope>NUCLEOTIDE SEQUENCE [LARGE SCALE GENOMIC DNA]</scope>
    <source>
        <strain evidence="3">Cailab_2021Rc</strain>
        <tissue evidence="3">Muscle</tissue>
    </source>
</reference>
<dbReference type="Proteomes" id="UP001558652">
    <property type="component" value="Unassembled WGS sequence"/>
</dbReference>
<feature type="compositionally biased region" description="Acidic residues" evidence="1">
    <location>
        <begin position="386"/>
        <end position="400"/>
    </location>
</feature>
<evidence type="ECO:0000256" key="1">
    <source>
        <dbReference type="SAM" id="MobiDB-lite"/>
    </source>
</evidence>
<accession>A0ABD0Y0M8</accession>
<evidence type="ECO:0000313" key="3">
    <source>
        <dbReference type="EMBL" id="KAL1117039.1"/>
    </source>
</evidence>
<organism evidence="3 4">
    <name type="scientific">Ranatra chinensis</name>
    <dbReference type="NCBI Taxonomy" id="642074"/>
    <lineage>
        <taxon>Eukaryota</taxon>
        <taxon>Metazoa</taxon>
        <taxon>Ecdysozoa</taxon>
        <taxon>Arthropoda</taxon>
        <taxon>Hexapoda</taxon>
        <taxon>Insecta</taxon>
        <taxon>Pterygota</taxon>
        <taxon>Neoptera</taxon>
        <taxon>Paraneoptera</taxon>
        <taxon>Hemiptera</taxon>
        <taxon>Heteroptera</taxon>
        <taxon>Panheteroptera</taxon>
        <taxon>Nepomorpha</taxon>
        <taxon>Nepidae</taxon>
        <taxon>Ranatrinae</taxon>
        <taxon>Ranatra</taxon>
    </lineage>
</organism>
<name>A0ABD0Y0M8_9HEMI</name>
<sequence>MLFLPLCLYLCSAVAARPTNLAQNRQMYESFVSEYEEEAKLASLCGRSEGHRTLLPQIDVKKIVELLQWKNGDGGGPTSEQVRRRMETLCWRLQENLDVAKTARRLADRPGNGVQGNYPARASAAENKNFRPTGNTRGDEGEGNKKMNASSEAGPKQERRKDYGDSKVNRGRDQIRKGDNEGCAKDAAKEDKRESVTEQIKGGETMGTNTPPIDSKKDDYPEKKRQRVEENRGTEGAEGEIIRGGKAKGNTQEIGETYAVTGPEECSGTMSTGVTSGKKEDVEEKMLPSTPGEEERIGRGSSETDSNDEYAAEGRDGDEEDEEDEEDEVSRLEYDNLTENTEELDSSTAEKRKDEGKAGIRERVEKGRGKARKETIGTVAPPAAGSEDDQTAGQEEEEEYYQQPGVDS</sequence>